<dbReference type="NCBIfam" id="NF033788">
    <property type="entry name" value="HTH_metalloreg"/>
    <property type="match status" value="1"/>
</dbReference>
<dbReference type="Gene3D" id="3.40.50.150">
    <property type="entry name" value="Vaccinia Virus protein VP39"/>
    <property type="match status" value="1"/>
</dbReference>
<dbReference type="SMART" id="SM00418">
    <property type="entry name" value="HTH_ARSR"/>
    <property type="match status" value="1"/>
</dbReference>
<dbReference type="STRING" id="1121003.SAMN03080618_01765"/>
<dbReference type="InterPro" id="IPR001845">
    <property type="entry name" value="HTH_ArsR_DNA-bd_dom"/>
</dbReference>
<dbReference type="PRINTS" id="PR00778">
    <property type="entry name" value="HTHARSR"/>
</dbReference>
<dbReference type="CDD" id="cd00090">
    <property type="entry name" value="HTH_ARSR"/>
    <property type="match status" value="1"/>
</dbReference>
<evidence type="ECO:0000313" key="2">
    <source>
        <dbReference type="EMBL" id="SFI95014.1"/>
    </source>
</evidence>
<dbReference type="InterPro" id="IPR036390">
    <property type="entry name" value="WH_DNA-bd_sf"/>
</dbReference>
<dbReference type="Proteomes" id="UP000242763">
    <property type="component" value="Unassembled WGS sequence"/>
</dbReference>
<accession>A0A1I3MD22</accession>
<dbReference type="InterPro" id="IPR036388">
    <property type="entry name" value="WH-like_DNA-bd_sf"/>
</dbReference>
<dbReference type="CDD" id="cd02440">
    <property type="entry name" value="AdoMet_MTases"/>
    <property type="match status" value="1"/>
</dbReference>
<dbReference type="PROSITE" id="PS50987">
    <property type="entry name" value="HTH_ARSR_2"/>
    <property type="match status" value="1"/>
</dbReference>
<dbReference type="InterPro" id="IPR029063">
    <property type="entry name" value="SAM-dependent_MTases_sf"/>
</dbReference>
<sequence length="339" mass="38104">MLMRSSINLNVMVDTLKAAAESSRFRILMLLSRGDLTVTDLTEILGQSQPRVSRHLKLLMEAALIDRYQEGSWAFFRVADGEHVRDFLNGITSRVDTADPVVERDLERLEAVKRKRQTKAADYFSANAASWDEIRSLHVQDGAVENAMRELVGDRPFQAMLDLGTGTGRLLELFAPLYRRGVGIDLSREMLTVARANLDKAGIAHAQVRQGDLYAPPVERDAFDLVSMHQVLHYLEEPGVAVAEAARLLRPAGRLMIVDFAPHAHDFLREEHAHLRLGFSDRQIADWLEEAGLELEAERSFAPENDATGLTVKLWMARDQRLLIADPSQLHSLHSKEIV</sequence>
<dbReference type="PANTHER" id="PTHR42912:SF93">
    <property type="entry name" value="N6-ADENOSINE-METHYLTRANSFERASE TMT1A"/>
    <property type="match status" value="1"/>
</dbReference>
<protein>
    <submittedName>
        <fullName evidence="2">ArsR family transcriptional regulator</fullName>
    </submittedName>
</protein>
<dbReference type="Pfam" id="PF08241">
    <property type="entry name" value="Methyltransf_11"/>
    <property type="match status" value="1"/>
</dbReference>
<dbReference type="SUPFAM" id="SSF53335">
    <property type="entry name" value="S-adenosyl-L-methionine-dependent methyltransferases"/>
    <property type="match status" value="1"/>
</dbReference>
<dbReference type="RefSeq" id="WP_091521146.1">
    <property type="nucleotide sequence ID" value="NZ_FORF01000008.1"/>
</dbReference>
<dbReference type="Gene3D" id="1.10.10.10">
    <property type="entry name" value="Winged helix-like DNA-binding domain superfamily/Winged helix DNA-binding domain"/>
    <property type="match status" value="1"/>
</dbReference>
<dbReference type="InterPro" id="IPR050508">
    <property type="entry name" value="Methyltransf_Superfamily"/>
</dbReference>
<dbReference type="GO" id="GO:0008757">
    <property type="term" value="F:S-adenosylmethionine-dependent methyltransferase activity"/>
    <property type="evidence" value="ECO:0007669"/>
    <property type="project" value="InterPro"/>
</dbReference>
<dbReference type="PANTHER" id="PTHR42912">
    <property type="entry name" value="METHYLTRANSFERASE"/>
    <property type="match status" value="1"/>
</dbReference>
<dbReference type="EMBL" id="FORF01000008">
    <property type="protein sequence ID" value="SFI95014.1"/>
    <property type="molecule type" value="Genomic_DNA"/>
</dbReference>
<dbReference type="InterPro" id="IPR011991">
    <property type="entry name" value="ArsR-like_HTH"/>
</dbReference>
<dbReference type="AlphaFoldDB" id="A0A1I3MD22"/>
<evidence type="ECO:0000313" key="3">
    <source>
        <dbReference type="Proteomes" id="UP000242763"/>
    </source>
</evidence>
<dbReference type="Pfam" id="PF01022">
    <property type="entry name" value="HTH_5"/>
    <property type="match status" value="1"/>
</dbReference>
<dbReference type="GO" id="GO:0003700">
    <property type="term" value="F:DNA-binding transcription factor activity"/>
    <property type="evidence" value="ECO:0007669"/>
    <property type="project" value="InterPro"/>
</dbReference>
<dbReference type="InterPro" id="IPR013216">
    <property type="entry name" value="Methyltransf_11"/>
</dbReference>
<reference evidence="3" key="1">
    <citation type="submission" date="2016-10" db="EMBL/GenBank/DDBJ databases">
        <authorList>
            <person name="Varghese N."/>
            <person name="Submissions S."/>
        </authorList>
    </citation>
    <scope>NUCLEOTIDE SEQUENCE [LARGE SCALE GENOMIC DNA]</scope>
    <source>
        <strain evidence="3">DSM 21857</strain>
    </source>
</reference>
<organism evidence="2 3">
    <name type="scientific">Aquamicrobium aerolatum DSM 21857</name>
    <dbReference type="NCBI Taxonomy" id="1121003"/>
    <lineage>
        <taxon>Bacteria</taxon>
        <taxon>Pseudomonadati</taxon>
        <taxon>Pseudomonadota</taxon>
        <taxon>Alphaproteobacteria</taxon>
        <taxon>Hyphomicrobiales</taxon>
        <taxon>Phyllobacteriaceae</taxon>
        <taxon>Aerobium</taxon>
    </lineage>
</organism>
<gene>
    <name evidence="2" type="ORF">SAMN03080618_01765</name>
</gene>
<dbReference type="SUPFAM" id="SSF46785">
    <property type="entry name" value="Winged helix' DNA-binding domain"/>
    <property type="match status" value="1"/>
</dbReference>
<evidence type="ECO:0000259" key="1">
    <source>
        <dbReference type="PROSITE" id="PS50987"/>
    </source>
</evidence>
<dbReference type="OrthoDB" id="9789575at2"/>
<name>A0A1I3MD22_9HYPH</name>
<proteinExistence type="predicted"/>
<feature type="domain" description="HTH arsR-type" evidence="1">
    <location>
        <begin position="4"/>
        <end position="99"/>
    </location>
</feature>
<keyword evidence="3" id="KW-1185">Reference proteome</keyword>